<dbReference type="PANTHER" id="PTHR10725">
    <property type="entry name" value="THAP DOMAIN-CONTAINING PROTEIN 9"/>
    <property type="match status" value="1"/>
</dbReference>
<evidence type="ECO:0000313" key="2">
    <source>
        <dbReference type="EnsemblMetazoa" id="HelroP183211"/>
    </source>
</evidence>
<keyword evidence="3" id="KW-1185">Reference proteome</keyword>
<sequence>MNFANRWFLRSALNFVSDGEVVKKGGREFQEKRPEKAKADLAKECLTRALMGNGTGGIRYVLENGSCSCVSTGNVNQVYLNLNVGSSICYVRNDCPENFDHIIEHHKCYKMFFNAMNWTNGRSFCNSLASHPLLIEEDLEYFVSLKYIDHVTPSWSVK</sequence>
<evidence type="ECO:0000313" key="1">
    <source>
        <dbReference type="EMBL" id="ESO11425.1"/>
    </source>
</evidence>
<dbReference type="CDD" id="cd00037">
    <property type="entry name" value="CLECT"/>
    <property type="match status" value="1"/>
</dbReference>
<protein>
    <recommendedName>
        <fullName evidence="4">C-type lectin domain-containing protein</fullName>
    </recommendedName>
</protein>
<dbReference type="InterPro" id="IPR016187">
    <property type="entry name" value="CTDL_fold"/>
</dbReference>
<dbReference type="Proteomes" id="UP000015101">
    <property type="component" value="Unassembled WGS sequence"/>
</dbReference>
<dbReference type="AlphaFoldDB" id="T1FJB4"/>
<name>T1FJB4_HELRO</name>
<dbReference type="HOGENOM" id="CLU_1671222_0_0_1"/>
<dbReference type="RefSeq" id="XP_009010493.1">
    <property type="nucleotide sequence ID" value="XM_009012245.1"/>
</dbReference>
<dbReference type="GeneID" id="20208913"/>
<dbReference type="InterPro" id="IPR016186">
    <property type="entry name" value="C-type_lectin-like/link_sf"/>
</dbReference>
<dbReference type="PANTHER" id="PTHR10725:SF74">
    <property type="entry name" value="ERAP1-LIKE C-TERMINAL DOMAIN-CONTAINING PROTEIN"/>
    <property type="match status" value="1"/>
</dbReference>
<accession>T1FJB4</accession>
<dbReference type="EnsemblMetazoa" id="HelroT183211">
    <property type="protein sequence ID" value="HelroP183211"/>
    <property type="gene ID" value="HelroG183211"/>
</dbReference>
<dbReference type="KEGG" id="hro:HELRODRAFT_183211"/>
<dbReference type="Gene3D" id="3.10.100.10">
    <property type="entry name" value="Mannose-Binding Protein A, subunit A"/>
    <property type="match status" value="1"/>
</dbReference>
<dbReference type="SUPFAM" id="SSF56436">
    <property type="entry name" value="C-type lectin-like"/>
    <property type="match status" value="1"/>
</dbReference>
<proteinExistence type="predicted"/>
<organism evidence="2 3">
    <name type="scientific">Helobdella robusta</name>
    <name type="common">Californian leech</name>
    <dbReference type="NCBI Taxonomy" id="6412"/>
    <lineage>
        <taxon>Eukaryota</taxon>
        <taxon>Metazoa</taxon>
        <taxon>Spiralia</taxon>
        <taxon>Lophotrochozoa</taxon>
        <taxon>Annelida</taxon>
        <taxon>Clitellata</taxon>
        <taxon>Hirudinea</taxon>
        <taxon>Rhynchobdellida</taxon>
        <taxon>Glossiphoniidae</taxon>
        <taxon>Helobdella</taxon>
    </lineage>
</organism>
<reference evidence="1 3" key="2">
    <citation type="journal article" date="2013" name="Nature">
        <title>Insights into bilaterian evolution from three spiralian genomes.</title>
        <authorList>
            <person name="Simakov O."/>
            <person name="Marletaz F."/>
            <person name="Cho S.J."/>
            <person name="Edsinger-Gonzales E."/>
            <person name="Havlak P."/>
            <person name="Hellsten U."/>
            <person name="Kuo D.H."/>
            <person name="Larsson T."/>
            <person name="Lv J."/>
            <person name="Arendt D."/>
            <person name="Savage R."/>
            <person name="Osoegawa K."/>
            <person name="de Jong P."/>
            <person name="Grimwood J."/>
            <person name="Chapman J.A."/>
            <person name="Shapiro H."/>
            <person name="Aerts A."/>
            <person name="Otillar R.P."/>
            <person name="Terry A.Y."/>
            <person name="Boore J.L."/>
            <person name="Grigoriev I.V."/>
            <person name="Lindberg D.R."/>
            <person name="Seaver E.C."/>
            <person name="Weisblat D.A."/>
            <person name="Putnam N.H."/>
            <person name="Rokhsar D.S."/>
        </authorList>
    </citation>
    <scope>NUCLEOTIDE SEQUENCE</scope>
</reference>
<gene>
    <name evidence="2" type="primary">20208913</name>
    <name evidence="1" type="ORF">HELRODRAFT_183211</name>
</gene>
<evidence type="ECO:0000313" key="3">
    <source>
        <dbReference type="Proteomes" id="UP000015101"/>
    </source>
</evidence>
<dbReference type="EMBL" id="KB095818">
    <property type="protein sequence ID" value="ESO11425.1"/>
    <property type="molecule type" value="Genomic_DNA"/>
</dbReference>
<reference evidence="3" key="1">
    <citation type="submission" date="2012-12" db="EMBL/GenBank/DDBJ databases">
        <authorList>
            <person name="Hellsten U."/>
            <person name="Grimwood J."/>
            <person name="Chapman J.A."/>
            <person name="Shapiro H."/>
            <person name="Aerts A."/>
            <person name="Otillar R.P."/>
            <person name="Terry A.Y."/>
            <person name="Boore J.L."/>
            <person name="Simakov O."/>
            <person name="Marletaz F."/>
            <person name="Cho S.-J."/>
            <person name="Edsinger-Gonzales E."/>
            <person name="Havlak P."/>
            <person name="Kuo D.-H."/>
            <person name="Larsson T."/>
            <person name="Lv J."/>
            <person name="Arendt D."/>
            <person name="Savage R."/>
            <person name="Osoegawa K."/>
            <person name="de Jong P."/>
            <person name="Lindberg D.R."/>
            <person name="Seaver E.C."/>
            <person name="Weisblat D.A."/>
            <person name="Putnam N.H."/>
            <person name="Grigoriev I.V."/>
            <person name="Rokhsar D.S."/>
        </authorList>
    </citation>
    <scope>NUCLEOTIDE SEQUENCE</scope>
</reference>
<reference evidence="2" key="3">
    <citation type="submission" date="2015-06" db="UniProtKB">
        <authorList>
            <consortium name="EnsemblMetazoa"/>
        </authorList>
    </citation>
    <scope>IDENTIFICATION</scope>
</reference>
<dbReference type="InParanoid" id="T1FJB4"/>
<dbReference type="CTD" id="20208913"/>
<dbReference type="EMBL" id="AMQM01008639">
    <property type="status" value="NOT_ANNOTATED_CDS"/>
    <property type="molecule type" value="Genomic_DNA"/>
</dbReference>
<evidence type="ECO:0008006" key="4">
    <source>
        <dbReference type="Google" id="ProtNLM"/>
    </source>
</evidence>